<evidence type="ECO:0000313" key="2">
    <source>
        <dbReference type="Proteomes" id="UP001500791"/>
    </source>
</evidence>
<sequence>MQKLAAILTTGIVLSACQDHDTIGSHPIDEHLRAEIPDDISPDTAAEWIFNCQNGQRLIVTFDHPRQMATVRRFDGLAFDLTRKGTSDGYLYAATGVALSGSGKTAKWRSPNIEDTVCEVSEIKSLDS</sequence>
<dbReference type="PROSITE" id="PS51257">
    <property type="entry name" value="PROKAR_LIPOPROTEIN"/>
    <property type="match status" value="1"/>
</dbReference>
<organism evidence="1 2">
    <name type="scientific">Brevundimonas terrae</name>
    <dbReference type="NCBI Taxonomy" id="363631"/>
    <lineage>
        <taxon>Bacteria</taxon>
        <taxon>Pseudomonadati</taxon>
        <taxon>Pseudomonadota</taxon>
        <taxon>Alphaproteobacteria</taxon>
        <taxon>Caulobacterales</taxon>
        <taxon>Caulobacteraceae</taxon>
        <taxon>Brevundimonas</taxon>
    </lineage>
</organism>
<reference evidence="1 2" key="1">
    <citation type="journal article" date="2019" name="Int. J. Syst. Evol. Microbiol.">
        <title>The Global Catalogue of Microorganisms (GCM) 10K type strain sequencing project: providing services to taxonomists for standard genome sequencing and annotation.</title>
        <authorList>
            <consortium name="The Broad Institute Genomics Platform"/>
            <consortium name="The Broad Institute Genome Sequencing Center for Infectious Disease"/>
            <person name="Wu L."/>
            <person name="Ma J."/>
        </authorList>
    </citation>
    <scope>NUCLEOTIDE SEQUENCE [LARGE SCALE GENOMIC DNA]</scope>
    <source>
        <strain evidence="1 2">JCM 13476</strain>
    </source>
</reference>
<proteinExistence type="predicted"/>
<gene>
    <name evidence="1" type="ORF">GCM10009093_20410</name>
</gene>
<name>A0ABN0YFG6_9CAUL</name>
<dbReference type="Proteomes" id="UP001500791">
    <property type="component" value="Unassembled WGS sequence"/>
</dbReference>
<accession>A0ABN0YFG6</accession>
<evidence type="ECO:0008006" key="3">
    <source>
        <dbReference type="Google" id="ProtNLM"/>
    </source>
</evidence>
<keyword evidence="2" id="KW-1185">Reference proteome</keyword>
<protein>
    <recommendedName>
        <fullName evidence="3">C-type lysozyme inhibitor domain-containing protein</fullName>
    </recommendedName>
</protein>
<comment type="caution">
    <text evidence="1">The sequence shown here is derived from an EMBL/GenBank/DDBJ whole genome shotgun (WGS) entry which is preliminary data.</text>
</comment>
<evidence type="ECO:0000313" key="1">
    <source>
        <dbReference type="EMBL" id="GAA0393727.1"/>
    </source>
</evidence>
<dbReference type="EMBL" id="BAAAEJ010000007">
    <property type="protein sequence ID" value="GAA0393727.1"/>
    <property type="molecule type" value="Genomic_DNA"/>
</dbReference>
<dbReference type="RefSeq" id="WP_167177378.1">
    <property type="nucleotide sequence ID" value="NZ_BAAAEJ010000007.1"/>
</dbReference>